<name>A0A6P2GAH9_9BURK</name>
<proteinExistence type="predicted"/>
<dbReference type="AlphaFoldDB" id="A0A6P2GAH9"/>
<dbReference type="EMBL" id="CABVLY010000012">
    <property type="protein sequence ID" value="VVU50713.1"/>
    <property type="molecule type" value="Genomic_DNA"/>
</dbReference>
<dbReference type="EMBL" id="JAFCIQ010000028">
    <property type="protein sequence ID" value="MBM2770513.1"/>
    <property type="molecule type" value="Genomic_DNA"/>
</dbReference>
<dbReference type="SUPFAM" id="SSF53756">
    <property type="entry name" value="UDP-Glycosyltransferase/glycogen phosphorylase"/>
    <property type="match status" value="1"/>
</dbReference>
<evidence type="ECO:0000313" key="3">
    <source>
        <dbReference type="Proteomes" id="UP000494201"/>
    </source>
</evidence>
<gene>
    <name evidence="2" type="ORF">BAN20980_03431</name>
    <name evidence="1" type="ORF">JQK92_29320</name>
</gene>
<organism evidence="2 3">
    <name type="scientific">Burkholderia anthina</name>
    <dbReference type="NCBI Taxonomy" id="179879"/>
    <lineage>
        <taxon>Bacteria</taxon>
        <taxon>Pseudomonadati</taxon>
        <taxon>Pseudomonadota</taxon>
        <taxon>Betaproteobacteria</taxon>
        <taxon>Burkholderiales</taxon>
        <taxon>Burkholderiaceae</taxon>
        <taxon>Burkholderia</taxon>
        <taxon>Burkholderia cepacia complex</taxon>
    </lineage>
</organism>
<keyword evidence="4" id="KW-1185">Reference proteome</keyword>
<keyword evidence="2" id="KW-0808">Transferase</keyword>
<evidence type="ECO:0000313" key="4">
    <source>
        <dbReference type="Proteomes" id="UP000755577"/>
    </source>
</evidence>
<reference evidence="1 4" key="2">
    <citation type="submission" date="2021-02" db="EMBL/GenBank/DDBJ databases">
        <title>Draft genome of the type strains Burkholderia anthina DSM16086.</title>
        <authorList>
            <person name="Hertel R."/>
            <person name="Meissner J."/>
            <person name="Poehlein A."/>
            <person name="Daniel R."/>
            <person name="Commichau F.M."/>
        </authorList>
    </citation>
    <scope>NUCLEOTIDE SEQUENCE [LARGE SCALE GENOMIC DNA]</scope>
    <source>
        <strain evidence="1 4">DSM 16086</strain>
    </source>
</reference>
<reference evidence="2 3" key="1">
    <citation type="submission" date="2019-09" db="EMBL/GenBank/DDBJ databases">
        <authorList>
            <person name="Depoorter E."/>
        </authorList>
    </citation>
    <scope>NUCLEOTIDE SEQUENCE [LARGE SCALE GENOMIC DNA]</scope>
    <source>
        <strain evidence="2">LMG 20980</strain>
    </source>
</reference>
<dbReference type="RefSeq" id="WP_174926789.1">
    <property type="nucleotide sequence ID" value="NZ_CABVLY010000012.1"/>
</dbReference>
<protein>
    <submittedName>
        <fullName evidence="2">ADP-heptose--LPS heptosyltransferase</fullName>
    </submittedName>
</protein>
<dbReference type="Gene3D" id="3.40.50.2000">
    <property type="entry name" value="Glycogen Phosphorylase B"/>
    <property type="match status" value="1"/>
</dbReference>
<sequence>MIVEMRAAPAGPALSHDDALAHPGTLLAPDGTLVAPYDLERGTGRAEGHVPAASALGLLHAAHRPFRLDYGCATDVHVINGMGVALGDSVIGLTALAALRAMHPGLRFTLYRPARAPRYVDALYALAADVVAPSRQLPCAVETLPAHAPCIDLGNHLYWPAFARLPMVDFFLDALGADPAAVPAAAKRNRWLAQLRLPALPAEWRRPYVLFCPNASTAVRSVPPALRAAFVERLAHRYGLPVVGFGPVAHPAYVDVSRDAADTAGFIAWVKGASVLFAPDTAALHLADGFDVPTLGCFTTIAPALRVRDYPHCAPVALDVPDALHGRHRSERPDDLAAVEAAYRAIDWDALPWPAPREAAAGA</sequence>
<dbReference type="GO" id="GO:0016740">
    <property type="term" value="F:transferase activity"/>
    <property type="evidence" value="ECO:0007669"/>
    <property type="project" value="UniProtKB-KW"/>
</dbReference>
<dbReference type="Proteomes" id="UP000494201">
    <property type="component" value="Unassembled WGS sequence"/>
</dbReference>
<dbReference type="GeneID" id="56501478"/>
<evidence type="ECO:0000313" key="1">
    <source>
        <dbReference type="EMBL" id="MBM2770513.1"/>
    </source>
</evidence>
<dbReference type="Proteomes" id="UP000755577">
    <property type="component" value="Unassembled WGS sequence"/>
</dbReference>
<accession>A0A6P2GAH9</accession>
<evidence type="ECO:0000313" key="2">
    <source>
        <dbReference type="EMBL" id="VVU50713.1"/>
    </source>
</evidence>